<evidence type="ECO:0000259" key="1">
    <source>
        <dbReference type="PROSITE" id="PS50943"/>
    </source>
</evidence>
<accession>A0A0T5NT75</accession>
<dbReference type="PATRIC" id="fig|1641875.4.peg.390"/>
<dbReference type="AlphaFoldDB" id="A0A0T5NT75"/>
<reference evidence="2 3" key="1">
    <citation type="submission" date="2015-04" db="EMBL/GenBank/DDBJ databases">
        <title>The draft genome sequence of Roseovarius sp.R12b.</title>
        <authorList>
            <person name="Li G."/>
            <person name="Lai Q."/>
            <person name="Shao Z."/>
            <person name="Yan P."/>
        </authorList>
    </citation>
    <scope>NUCLEOTIDE SEQUENCE [LARGE SCALE GENOMIC DNA]</scope>
    <source>
        <strain evidence="2 3">R12B</strain>
    </source>
</reference>
<dbReference type="PROSITE" id="PS50943">
    <property type="entry name" value="HTH_CROC1"/>
    <property type="match status" value="1"/>
</dbReference>
<sequence length="242" mass="27311">MLDFHDRLKTYIKGSSYDYKGLSLEIGQGERYISNLLSSKSDPGYSSVVKICSALGITPNQIAGLNDQITLAGGEIDNRIVSAQAERILTSVTREAHRKLSQRGARPLLDDVLTWWHQQGGVLTNFDTLSEHVDLYLAPDEHSRLPEPYKIGHQSLAAESFGIQTAEHLRYLFTTFDDKLCESVRLAHVETTKGDPKLTIEEIDVMLPGHSFPLRFTYKRLLLPVRDAYNNKYVLNYSQALE</sequence>
<comment type="caution">
    <text evidence="2">The sequence shown here is derived from an EMBL/GenBank/DDBJ whole genome shotgun (WGS) entry which is preliminary data.</text>
</comment>
<dbReference type="GO" id="GO:0003677">
    <property type="term" value="F:DNA binding"/>
    <property type="evidence" value="ECO:0007669"/>
    <property type="project" value="InterPro"/>
</dbReference>
<dbReference type="OrthoDB" id="7737433at2"/>
<evidence type="ECO:0000313" key="3">
    <source>
        <dbReference type="Proteomes" id="UP000051295"/>
    </source>
</evidence>
<evidence type="ECO:0000313" key="2">
    <source>
        <dbReference type="EMBL" id="KRS12152.1"/>
    </source>
</evidence>
<gene>
    <name evidence="2" type="ORF">XM53_12985</name>
</gene>
<dbReference type="CDD" id="cd00093">
    <property type="entry name" value="HTH_XRE"/>
    <property type="match status" value="1"/>
</dbReference>
<dbReference type="Proteomes" id="UP000051295">
    <property type="component" value="Unassembled WGS sequence"/>
</dbReference>
<feature type="domain" description="HTH cro/C1-type" evidence="1">
    <location>
        <begin position="32"/>
        <end position="62"/>
    </location>
</feature>
<dbReference type="RefSeq" id="WP_057793980.1">
    <property type="nucleotide sequence ID" value="NZ_LAXJ01000012.1"/>
</dbReference>
<keyword evidence="3" id="KW-1185">Reference proteome</keyword>
<dbReference type="EMBL" id="LAXJ01000012">
    <property type="protein sequence ID" value="KRS12152.1"/>
    <property type="molecule type" value="Genomic_DNA"/>
</dbReference>
<organism evidence="2 3">
    <name type="scientific">Roseovarius atlanticus</name>
    <dbReference type="NCBI Taxonomy" id="1641875"/>
    <lineage>
        <taxon>Bacteria</taxon>
        <taxon>Pseudomonadati</taxon>
        <taxon>Pseudomonadota</taxon>
        <taxon>Alphaproteobacteria</taxon>
        <taxon>Rhodobacterales</taxon>
        <taxon>Roseobacteraceae</taxon>
        <taxon>Roseovarius</taxon>
    </lineage>
</organism>
<dbReference type="InterPro" id="IPR001387">
    <property type="entry name" value="Cro/C1-type_HTH"/>
</dbReference>
<protein>
    <recommendedName>
        <fullName evidence="1">HTH cro/C1-type domain-containing protein</fullName>
    </recommendedName>
</protein>
<dbReference type="InterPro" id="IPR010982">
    <property type="entry name" value="Lambda_DNA-bd_dom_sf"/>
</dbReference>
<proteinExistence type="predicted"/>
<dbReference type="SUPFAM" id="SSF47413">
    <property type="entry name" value="lambda repressor-like DNA-binding domains"/>
    <property type="match status" value="1"/>
</dbReference>
<name>A0A0T5NT75_9RHOB</name>